<protein>
    <submittedName>
        <fullName evidence="1">Uncharacterized protein</fullName>
    </submittedName>
</protein>
<dbReference type="Proteomes" id="UP001150581">
    <property type="component" value="Unassembled WGS sequence"/>
</dbReference>
<accession>A0ACC1IB43</accession>
<dbReference type="EMBL" id="JANBPG010001527">
    <property type="protein sequence ID" value="KAJ1889520.1"/>
    <property type="molecule type" value="Genomic_DNA"/>
</dbReference>
<name>A0ACC1IB43_9FUNG</name>
<sequence>MFFSGFPMNSYTNISDMPPADWCMTTLQTLSNKYEHLADSRKVNPPFAEAVLNSFKSKLLNLVSAQAFYDSEDSSEAEAEWPLGGDNYLTIAPLSIIEPLTVHGSYAKDSEEAEGDMTTGLLSPSPSPTSAVGTGSYLDACDLAATVEYSDNNIALGADDAVVLPPSIEEALRRFLANTNNQDLSNTFTTFADADADTTAAAVDSSNDDGDDDNSDAQISDLDNTSDSSDSLESPESPCSPEEPLDYLPVADAVDVFVKGYAVNGGWELVQSPLCALDNNNDNNKEDALLPCKRKRCKNSEELEEAEQNAASGRQTQLPRKKLLPLSPRKRSRSVPQGDTAAVPIAKNSVEASLTVVTAAEKQAATATA</sequence>
<evidence type="ECO:0000313" key="1">
    <source>
        <dbReference type="EMBL" id="KAJ1889520.1"/>
    </source>
</evidence>
<organism evidence="1 2">
    <name type="scientific">Kickxella alabastrina</name>
    <dbReference type="NCBI Taxonomy" id="61397"/>
    <lineage>
        <taxon>Eukaryota</taxon>
        <taxon>Fungi</taxon>
        <taxon>Fungi incertae sedis</taxon>
        <taxon>Zoopagomycota</taxon>
        <taxon>Kickxellomycotina</taxon>
        <taxon>Kickxellomycetes</taxon>
        <taxon>Kickxellales</taxon>
        <taxon>Kickxellaceae</taxon>
        <taxon>Kickxella</taxon>
    </lineage>
</organism>
<comment type="caution">
    <text evidence="1">The sequence shown here is derived from an EMBL/GenBank/DDBJ whole genome shotgun (WGS) entry which is preliminary data.</text>
</comment>
<keyword evidence="2" id="KW-1185">Reference proteome</keyword>
<gene>
    <name evidence="1" type="ORF">LPJ66_007987</name>
</gene>
<reference evidence="1" key="1">
    <citation type="submission" date="2022-07" db="EMBL/GenBank/DDBJ databases">
        <title>Phylogenomic reconstructions and comparative analyses of Kickxellomycotina fungi.</title>
        <authorList>
            <person name="Reynolds N.K."/>
            <person name="Stajich J.E."/>
            <person name="Barry K."/>
            <person name="Grigoriev I.V."/>
            <person name="Crous P."/>
            <person name="Smith M.E."/>
        </authorList>
    </citation>
    <scope>NUCLEOTIDE SEQUENCE</scope>
    <source>
        <strain evidence="1">Benny 63K</strain>
    </source>
</reference>
<evidence type="ECO:0000313" key="2">
    <source>
        <dbReference type="Proteomes" id="UP001150581"/>
    </source>
</evidence>
<proteinExistence type="predicted"/>